<comment type="pathway">
    <text evidence="1 8">Lipid metabolism; fatty acid biosynthesis.</text>
</comment>
<dbReference type="Proteomes" id="UP000247892">
    <property type="component" value="Unassembled WGS sequence"/>
</dbReference>
<dbReference type="SUPFAM" id="SSF51230">
    <property type="entry name" value="Single hybrid motif"/>
    <property type="match status" value="1"/>
</dbReference>
<evidence type="ECO:0000313" key="10">
    <source>
        <dbReference type="EMBL" id="PXY35322.1"/>
    </source>
</evidence>
<feature type="domain" description="Lipoyl-binding" evidence="9">
    <location>
        <begin position="1"/>
        <end position="77"/>
    </location>
</feature>
<protein>
    <recommendedName>
        <fullName evidence="2 8">Biotin carboxyl carrier protein of acetyl-CoA carboxylase</fullName>
    </recommendedName>
</protein>
<dbReference type="CDD" id="cd06850">
    <property type="entry name" value="biotinyl_domain"/>
    <property type="match status" value="1"/>
</dbReference>
<evidence type="ECO:0000313" key="11">
    <source>
        <dbReference type="Proteomes" id="UP000247892"/>
    </source>
</evidence>
<reference evidence="10 11" key="1">
    <citation type="submission" date="2016-07" db="EMBL/GenBank/DDBJ databases">
        <title>Draft genome sequence of Prauserella sp. YIM 121212, isolated from alkaline soil.</title>
        <authorList>
            <person name="Ruckert C."/>
            <person name="Albersmeier A."/>
            <person name="Jiang C.-L."/>
            <person name="Jiang Y."/>
            <person name="Kalinowski J."/>
            <person name="Schneider O."/>
            <person name="Winkler A."/>
            <person name="Zotchev S.B."/>
        </authorList>
    </citation>
    <scope>NUCLEOTIDE SEQUENCE [LARGE SCALE GENOMIC DNA]</scope>
    <source>
        <strain evidence="10 11">YIM 121212</strain>
    </source>
</reference>
<dbReference type="InterPro" id="IPR050709">
    <property type="entry name" value="Biotin_Carboxyl_Carrier/Decarb"/>
</dbReference>
<dbReference type="PRINTS" id="PR01071">
    <property type="entry name" value="ACOABIOTINCC"/>
</dbReference>
<evidence type="ECO:0000256" key="7">
    <source>
        <dbReference type="ARBA" id="ARBA00023267"/>
    </source>
</evidence>
<comment type="caution">
    <text evidence="10">The sequence shown here is derived from an EMBL/GenBank/DDBJ whole genome shotgun (WGS) entry which is preliminary data.</text>
</comment>
<evidence type="ECO:0000256" key="4">
    <source>
        <dbReference type="ARBA" id="ARBA00022832"/>
    </source>
</evidence>
<dbReference type="PROSITE" id="PS50968">
    <property type="entry name" value="BIOTINYL_LIPOYL"/>
    <property type="match status" value="1"/>
</dbReference>
<keyword evidence="5 8" id="KW-0443">Lipid metabolism</keyword>
<evidence type="ECO:0000256" key="3">
    <source>
        <dbReference type="ARBA" id="ARBA00022516"/>
    </source>
</evidence>
<dbReference type="EMBL" id="MASU01000005">
    <property type="protein sequence ID" value="PXY35322.1"/>
    <property type="molecule type" value="Genomic_DNA"/>
</dbReference>
<dbReference type="PROSITE" id="PS00188">
    <property type="entry name" value="BIOTIN"/>
    <property type="match status" value="1"/>
</dbReference>
<sequence length="79" mass="8332">MATIKATMPGVFYRCPSPGAEPYVAEGSDVSEGQTIALIEVMKTFNEVKAEVSGTVTKFLIADGDEVSMGQDIMEVDGA</sequence>
<dbReference type="Pfam" id="PF00364">
    <property type="entry name" value="Biotin_lipoyl"/>
    <property type="match status" value="1"/>
</dbReference>
<evidence type="ECO:0000259" key="9">
    <source>
        <dbReference type="PROSITE" id="PS50968"/>
    </source>
</evidence>
<evidence type="ECO:0000256" key="8">
    <source>
        <dbReference type="RuleBase" id="RU364072"/>
    </source>
</evidence>
<dbReference type="AlphaFoldDB" id="A0A318LL51"/>
<evidence type="ECO:0000256" key="1">
    <source>
        <dbReference type="ARBA" id="ARBA00005194"/>
    </source>
</evidence>
<dbReference type="InterPro" id="IPR011053">
    <property type="entry name" value="Single_hybrid_motif"/>
</dbReference>
<dbReference type="InterPro" id="IPR001882">
    <property type="entry name" value="Biotin_BS"/>
</dbReference>
<evidence type="ECO:0000256" key="5">
    <source>
        <dbReference type="ARBA" id="ARBA00023098"/>
    </source>
</evidence>
<dbReference type="OrthoDB" id="9811735at2"/>
<dbReference type="RefSeq" id="WP_110335315.1">
    <property type="nucleotide sequence ID" value="NZ_JBHVKT010000026.1"/>
</dbReference>
<dbReference type="GO" id="GO:0003989">
    <property type="term" value="F:acetyl-CoA carboxylase activity"/>
    <property type="evidence" value="ECO:0007669"/>
    <property type="project" value="InterPro"/>
</dbReference>
<evidence type="ECO:0000256" key="6">
    <source>
        <dbReference type="ARBA" id="ARBA00023160"/>
    </source>
</evidence>
<keyword evidence="4 8" id="KW-0276">Fatty acid metabolism</keyword>
<dbReference type="GO" id="GO:0006633">
    <property type="term" value="P:fatty acid biosynthetic process"/>
    <property type="evidence" value="ECO:0007669"/>
    <property type="project" value="UniProtKB-UniPathway"/>
</dbReference>
<name>A0A318LL51_9PSEU</name>
<dbReference type="UniPathway" id="UPA00094"/>
<dbReference type="InterPro" id="IPR000089">
    <property type="entry name" value="Biotin_lipoyl"/>
</dbReference>
<organism evidence="10 11">
    <name type="scientific">Prauserella flavalba</name>
    <dbReference type="NCBI Taxonomy" id="1477506"/>
    <lineage>
        <taxon>Bacteria</taxon>
        <taxon>Bacillati</taxon>
        <taxon>Actinomycetota</taxon>
        <taxon>Actinomycetes</taxon>
        <taxon>Pseudonocardiales</taxon>
        <taxon>Pseudonocardiaceae</taxon>
        <taxon>Prauserella</taxon>
    </lineage>
</organism>
<keyword evidence="6 8" id="KW-0275">Fatty acid biosynthesis</keyword>
<dbReference type="InterPro" id="IPR001249">
    <property type="entry name" value="AcCoA_biotinCC"/>
</dbReference>
<dbReference type="PANTHER" id="PTHR45266">
    <property type="entry name" value="OXALOACETATE DECARBOXYLASE ALPHA CHAIN"/>
    <property type="match status" value="1"/>
</dbReference>
<keyword evidence="7 8" id="KW-0092">Biotin</keyword>
<accession>A0A318LL51</accession>
<dbReference type="Gene3D" id="2.40.50.100">
    <property type="match status" value="1"/>
</dbReference>
<comment type="function">
    <text evidence="8">This protein is a component of the acetyl coenzyme A carboxylase complex; first, biotin carboxylase catalyzes the carboxylation of the carrier protein and then the transcarboxylase transfers the carboxyl group to form malonyl-CoA.</text>
</comment>
<gene>
    <name evidence="10" type="ORF">BA062_07160</name>
</gene>
<dbReference type="GO" id="GO:0009317">
    <property type="term" value="C:acetyl-CoA carboxylase complex"/>
    <property type="evidence" value="ECO:0007669"/>
    <property type="project" value="InterPro"/>
</dbReference>
<keyword evidence="11" id="KW-1185">Reference proteome</keyword>
<keyword evidence="3 8" id="KW-0444">Lipid biosynthesis</keyword>
<dbReference type="PANTHER" id="PTHR45266:SF3">
    <property type="entry name" value="OXALOACETATE DECARBOXYLASE ALPHA CHAIN"/>
    <property type="match status" value="1"/>
</dbReference>
<dbReference type="NCBIfam" id="NF005457">
    <property type="entry name" value="PRK07051.1"/>
    <property type="match status" value="1"/>
</dbReference>
<evidence type="ECO:0000256" key="2">
    <source>
        <dbReference type="ARBA" id="ARBA00017562"/>
    </source>
</evidence>
<proteinExistence type="predicted"/>